<reference evidence="2" key="1">
    <citation type="journal article" date="2023" name="G3 (Bethesda)">
        <title>Whole genome assembly and annotation of the endangered Caribbean coral Acropora cervicornis.</title>
        <authorList>
            <person name="Selwyn J.D."/>
            <person name="Vollmer S.V."/>
        </authorList>
    </citation>
    <scope>NUCLEOTIDE SEQUENCE</scope>
    <source>
        <strain evidence="2">K2</strain>
    </source>
</reference>
<feature type="region of interest" description="Disordered" evidence="1">
    <location>
        <begin position="1"/>
        <end position="20"/>
    </location>
</feature>
<reference evidence="2" key="2">
    <citation type="journal article" date="2023" name="Science">
        <title>Genomic signatures of disease resistance in endangered staghorn corals.</title>
        <authorList>
            <person name="Vollmer S.V."/>
            <person name="Selwyn J.D."/>
            <person name="Despard B.A."/>
            <person name="Roesel C.L."/>
        </authorList>
    </citation>
    <scope>NUCLEOTIDE SEQUENCE</scope>
    <source>
        <strain evidence="2">K2</strain>
    </source>
</reference>
<sequence>MFEQQQAMLQAMQQQQAQQQQQNQSLHFCYEIKHIAGADNHADALSLLLGPGTGFTPRKSNHPGTDSLETYCQASTRGLARSGTQEDTAQRESVKWSGKYKQVDYKTS</sequence>
<evidence type="ECO:0000256" key="1">
    <source>
        <dbReference type="SAM" id="MobiDB-lite"/>
    </source>
</evidence>
<comment type="caution">
    <text evidence="2">The sequence shown here is derived from an EMBL/GenBank/DDBJ whole genome shotgun (WGS) entry which is preliminary data.</text>
</comment>
<gene>
    <name evidence="2" type="ORF">P5673_029853</name>
</gene>
<feature type="region of interest" description="Disordered" evidence="1">
    <location>
        <begin position="54"/>
        <end position="108"/>
    </location>
</feature>
<dbReference type="Proteomes" id="UP001249851">
    <property type="component" value="Unassembled WGS sequence"/>
</dbReference>
<keyword evidence="3" id="KW-1185">Reference proteome</keyword>
<name>A0AAD9UTN6_ACRCE</name>
<dbReference type="EMBL" id="JARQWQ010000123">
    <property type="protein sequence ID" value="KAK2549604.1"/>
    <property type="molecule type" value="Genomic_DNA"/>
</dbReference>
<organism evidence="2 3">
    <name type="scientific">Acropora cervicornis</name>
    <name type="common">Staghorn coral</name>
    <dbReference type="NCBI Taxonomy" id="6130"/>
    <lineage>
        <taxon>Eukaryota</taxon>
        <taxon>Metazoa</taxon>
        <taxon>Cnidaria</taxon>
        <taxon>Anthozoa</taxon>
        <taxon>Hexacorallia</taxon>
        <taxon>Scleractinia</taxon>
        <taxon>Astrocoeniina</taxon>
        <taxon>Acroporidae</taxon>
        <taxon>Acropora</taxon>
    </lineage>
</organism>
<dbReference type="AlphaFoldDB" id="A0AAD9UTN6"/>
<evidence type="ECO:0000313" key="3">
    <source>
        <dbReference type="Proteomes" id="UP001249851"/>
    </source>
</evidence>
<proteinExistence type="predicted"/>
<accession>A0AAD9UTN6</accession>
<evidence type="ECO:0000313" key="2">
    <source>
        <dbReference type="EMBL" id="KAK2549604.1"/>
    </source>
</evidence>
<protein>
    <submittedName>
        <fullName evidence="2">Uncharacterized protein</fullName>
    </submittedName>
</protein>
<feature type="compositionally biased region" description="Polar residues" evidence="1">
    <location>
        <begin position="62"/>
        <end position="87"/>
    </location>
</feature>